<evidence type="ECO:0000256" key="1">
    <source>
        <dbReference type="ARBA" id="ARBA00001936"/>
    </source>
</evidence>
<sequence>MEMEVLRRVIVWTCMDGAAPQMVPFLQSVTGSLGSGDQASIRWRLDQNRLVLSRDPTGILLQRPAYCPIKHLSVKEAAAVPLDIQQRGVDVGVAIILQSADQRVLLTRRAKHLRIFPNIWVLPGGHLEPDETLLEAGLRELKEETGLAVEAEQFPSAKFLGVWESVYPLMLSRGPPQRHHLVVYVLLHSAHTHLQLQECLRPSPAEVSACLWADAPLASASVAAVDGQDCSAAETDEPEGLPASVRVSEVSPDGGLKKGALPVCVLLRRAPPRGPDVERVSAGTKFALNLWLKTLRPSPTLFQS</sequence>
<organism evidence="14 15">
    <name type="scientific">Hippocampus comes</name>
    <name type="common">Tiger tail seahorse</name>
    <dbReference type="NCBI Taxonomy" id="109280"/>
    <lineage>
        <taxon>Eukaryota</taxon>
        <taxon>Metazoa</taxon>
        <taxon>Chordata</taxon>
        <taxon>Craniata</taxon>
        <taxon>Vertebrata</taxon>
        <taxon>Euteleostomi</taxon>
        <taxon>Actinopterygii</taxon>
        <taxon>Neopterygii</taxon>
        <taxon>Teleostei</taxon>
        <taxon>Neoteleostei</taxon>
        <taxon>Acanthomorphata</taxon>
        <taxon>Syngnathiaria</taxon>
        <taxon>Syngnathiformes</taxon>
        <taxon>Syngnathoidei</taxon>
        <taxon>Syngnathidae</taxon>
        <taxon>Hippocampus</taxon>
    </lineage>
</organism>
<protein>
    <recommendedName>
        <fullName evidence="11">m7GpppN-mRNA hydrolase NUDT17</fullName>
        <ecNumber evidence="8">3.6.1.62</ecNumber>
    </recommendedName>
    <alternativeName>
        <fullName evidence="12">Nucleoside diphosphate-linked moiety X motif 17</fullName>
    </alternativeName>
</protein>
<evidence type="ECO:0000256" key="2">
    <source>
        <dbReference type="ARBA" id="ARBA00001946"/>
    </source>
</evidence>
<dbReference type="Proteomes" id="UP000264820">
    <property type="component" value="Unplaced"/>
</dbReference>
<dbReference type="STRING" id="109280.ENSHCOP00000022874"/>
<evidence type="ECO:0000256" key="11">
    <source>
        <dbReference type="ARBA" id="ARBA00093621"/>
    </source>
</evidence>
<evidence type="ECO:0000256" key="9">
    <source>
        <dbReference type="ARBA" id="ARBA00093205"/>
    </source>
</evidence>
<name>A0A3Q2YXG0_HIPCM</name>
<comment type="cofactor">
    <cofactor evidence="1">
        <name>Mn(2+)</name>
        <dbReference type="ChEBI" id="CHEBI:29035"/>
    </cofactor>
</comment>
<dbReference type="Gene3D" id="3.90.79.10">
    <property type="entry name" value="Nucleoside Triphosphate Pyrophosphohydrolase"/>
    <property type="match status" value="1"/>
</dbReference>
<keyword evidence="15" id="KW-1185">Reference proteome</keyword>
<dbReference type="GO" id="GO:0005777">
    <property type="term" value="C:peroxisome"/>
    <property type="evidence" value="ECO:0007669"/>
    <property type="project" value="TreeGrafter"/>
</dbReference>
<evidence type="ECO:0000259" key="13">
    <source>
        <dbReference type="PROSITE" id="PS51462"/>
    </source>
</evidence>
<dbReference type="OMA" id="AKEEWNM"/>
<evidence type="ECO:0000256" key="5">
    <source>
        <dbReference type="ARBA" id="ARBA00022801"/>
    </source>
</evidence>
<comment type="similarity">
    <text evidence="3">Belongs to the Nudix hydrolase family.</text>
</comment>
<evidence type="ECO:0000313" key="14">
    <source>
        <dbReference type="Ensembl" id="ENSHCOP00000022874.1"/>
    </source>
</evidence>
<dbReference type="GO" id="GO:0046872">
    <property type="term" value="F:metal ion binding"/>
    <property type="evidence" value="ECO:0007669"/>
    <property type="project" value="UniProtKB-KW"/>
</dbReference>
<comment type="cofactor">
    <cofactor evidence="2">
        <name>Mg(2+)</name>
        <dbReference type="ChEBI" id="CHEBI:18420"/>
    </cofactor>
</comment>
<dbReference type="PRINTS" id="PR00502">
    <property type="entry name" value="NUDIXFAMILY"/>
</dbReference>
<evidence type="ECO:0000256" key="6">
    <source>
        <dbReference type="ARBA" id="ARBA00022842"/>
    </source>
</evidence>
<keyword evidence="5" id="KW-0378">Hydrolase</keyword>
<keyword evidence="7" id="KW-0464">Manganese</keyword>
<evidence type="ECO:0000256" key="3">
    <source>
        <dbReference type="ARBA" id="ARBA00005582"/>
    </source>
</evidence>
<dbReference type="GO" id="GO:0006742">
    <property type="term" value="P:NADP+ catabolic process"/>
    <property type="evidence" value="ECO:0007669"/>
    <property type="project" value="TreeGrafter"/>
</dbReference>
<keyword evidence="6" id="KW-0460">Magnesium</keyword>
<dbReference type="GeneTree" id="ENSGT00390000013847"/>
<dbReference type="InterPro" id="IPR015797">
    <property type="entry name" value="NUDIX_hydrolase-like_dom_sf"/>
</dbReference>
<evidence type="ECO:0000256" key="7">
    <source>
        <dbReference type="ARBA" id="ARBA00023211"/>
    </source>
</evidence>
<dbReference type="InterPro" id="IPR000086">
    <property type="entry name" value="NUDIX_hydrolase_dom"/>
</dbReference>
<dbReference type="InterPro" id="IPR033716">
    <property type="entry name" value="Nudt17_dom"/>
</dbReference>
<dbReference type="PANTHER" id="PTHR42904:SF1">
    <property type="entry name" value="NUCLEOSIDE DIPHOSPHATE-LINKED MOIETY X MOTIF 17"/>
    <property type="match status" value="1"/>
</dbReference>
<evidence type="ECO:0000256" key="8">
    <source>
        <dbReference type="ARBA" id="ARBA00026102"/>
    </source>
</evidence>
<dbReference type="GO" id="GO:0019677">
    <property type="term" value="P:NAD+ catabolic process"/>
    <property type="evidence" value="ECO:0007669"/>
    <property type="project" value="TreeGrafter"/>
</dbReference>
<feature type="domain" description="Nudix hydrolase" evidence="13">
    <location>
        <begin position="86"/>
        <end position="235"/>
    </location>
</feature>
<dbReference type="GO" id="GO:0140933">
    <property type="term" value="F:5'-(N(7)-methylguanosine 5'-triphospho)-[mRNA] hydrolase activity"/>
    <property type="evidence" value="ECO:0007669"/>
    <property type="project" value="UniProtKB-EC"/>
</dbReference>
<keyword evidence="4" id="KW-0479">Metal-binding</keyword>
<reference evidence="14" key="1">
    <citation type="submission" date="2025-08" db="UniProtKB">
        <authorList>
            <consortium name="Ensembl"/>
        </authorList>
    </citation>
    <scope>IDENTIFICATION</scope>
</reference>
<dbReference type="InterPro" id="IPR050241">
    <property type="entry name" value="NAD-cap_RNA_hydrolase_NudC"/>
</dbReference>
<dbReference type="Pfam" id="PF00293">
    <property type="entry name" value="NUDIX"/>
    <property type="match status" value="1"/>
</dbReference>
<evidence type="ECO:0000256" key="10">
    <source>
        <dbReference type="ARBA" id="ARBA00093415"/>
    </source>
</evidence>
<dbReference type="GO" id="GO:0035529">
    <property type="term" value="F:NADH pyrophosphatase activity"/>
    <property type="evidence" value="ECO:0007669"/>
    <property type="project" value="TreeGrafter"/>
</dbReference>
<dbReference type="EC" id="3.6.1.62" evidence="8"/>
<evidence type="ECO:0000256" key="12">
    <source>
        <dbReference type="ARBA" id="ARBA00093663"/>
    </source>
</evidence>
<dbReference type="PANTHER" id="PTHR42904">
    <property type="entry name" value="NUDIX HYDROLASE, NUDC SUBFAMILY"/>
    <property type="match status" value="1"/>
</dbReference>
<dbReference type="InterPro" id="IPR020476">
    <property type="entry name" value="Nudix_hydrolase"/>
</dbReference>
<proteinExistence type="inferred from homology"/>
<comment type="catalytic activity">
    <reaction evidence="9">
        <text>a 5'-end (N(7)-methyl 5'-triphosphoguanosine)-ribonucleoside in mRNA + H2O = N(7)-methyl-GDP + a 5'-end phospho-ribonucleoside in mRNA + 2 H(+)</text>
        <dbReference type="Rhea" id="RHEA:67484"/>
        <dbReference type="Rhea" id="RHEA-COMP:15692"/>
        <dbReference type="Rhea" id="RHEA-COMP:17167"/>
        <dbReference type="ChEBI" id="CHEBI:15377"/>
        <dbReference type="ChEBI" id="CHEBI:15378"/>
        <dbReference type="ChEBI" id="CHEBI:63714"/>
        <dbReference type="ChEBI" id="CHEBI:138282"/>
        <dbReference type="ChEBI" id="CHEBI:156461"/>
        <dbReference type="EC" id="3.6.1.62"/>
    </reaction>
</comment>
<dbReference type="GO" id="GO:0005829">
    <property type="term" value="C:cytosol"/>
    <property type="evidence" value="ECO:0007669"/>
    <property type="project" value="TreeGrafter"/>
</dbReference>
<comment type="function">
    <text evidence="10">Acts as a decapping enzyme capable of hydrolyzing monomethylated capped RNAs (in vitro). Hydrolyzes monomethylated capped RNA after alpha and beta phosphates to form N(7)-methyl-GDP. Shows low activity towards unmethylated capped RNA.</text>
</comment>
<dbReference type="Ensembl" id="ENSHCOT00000025495.1">
    <property type="protein sequence ID" value="ENSHCOP00000022874.1"/>
    <property type="gene ID" value="ENSHCOG00000010916.1"/>
</dbReference>
<evidence type="ECO:0000313" key="15">
    <source>
        <dbReference type="Proteomes" id="UP000264820"/>
    </source>
</evidence>
<evidence type="ECO:0000256" key="4">
    <source>
        <dbReference type="ARBA" id="ARBA00022723"/>
    </source>
</evidence>
<dbReference type="SUPFAM" id="SSF55811">
    <property type="entry name" value="Nudix"/>
    <property type="match status" value="1"/>
</dbReference>
<reference evidence="14" key="2">
    <citation type="submission" date="2025-09" db="UniProtKB">
        <authorList>
            <consortium name="Ensembl"/>
        </authorList>
    </citation>
    <scope>IDENTIFICATION</scope>
</reference>
<accession>A0A3Q2YXG0</accession>
<dbReference type="CDD" id="cd04694">
    <property type="entry name" value="NUDIX_Nudt17"/>
    <property type="match status" value="1"/>
</dbReference>
<dbReference type="PROSITE" id="PS51462">
    <property type="entry name" value="NUDIX"/>
    <property type="match status" value="1"/>
</dbReference>
<dbReference type="AlphaFoldDB" id="A0A3Q2YXG0"/>